<dbReference type="InterPro" id="IPR014284">
    <property type="entry name" value="RNA_pol_sigma-70_dom"/>
</dbReference>
<dbReference type="GO" id="GO:0006352">
    <property type="term" value="P:DNA-templated transcription initiation"/>
    <property type="evidence" value="ECO:0007669"/>
    <property type="project" value="InterPro"/>
</dbReference>
<dbReference type="AlphaFoldDB" id="A0A4S4BUN2"/>
<gene>
    <name evidence="4" type="ORF">E6C55_13485</name>
</gene>
<proteinExistence type="predicted"/>
<comment type="subunit">
    <text evidence="1">Interacts transiently with the RNA polymerase catalytic core formed by RpoA, RpoB, RpoC and RpoZ (2 alpha, 1 beta, 1 beta' and 1 omega subunit) to form the RNA polymerase holoenzyme that can initiate transcription.</text>
</comment>
<dbReference type="InterPro" id="IPR007627">
    <property type="entry name" value="RNA_pol_sigma70_r2"/>
</dbReference>
<dbReference type="Gene3D" id="1.10.1740.10">
    <property type="match status" value="1"/>
</dbReference>
<dbReference type="PANTHER" id="PTHR30173">
    <property type="entry name" value="SIGMA 19 FACTOR"/>
    <property type="match status" value="1"/>
</dbReference>
<dbReference type="Proteomes" id="UP000310636">
    <property type="component" value="Unassembled WGS sequence"/>
</dbReference>
<dbReference type="OrthoDB" id="3211555at2"/>
<evidence type="ECO:0000259" key="2">
    <source>
        <dbReference type="Pfam" id="PF04542"/>
    </source>
</evidence>
<evidence type="ECO:0000256" key="1">
    <source>
        <dbReference type="ARBA" id="ARBA00011344"/>
    </source>
</evidence>
<protein>
    <submittedName>
        <fullName evidence="4">Sigma-70 family RNA polymerase sigma factor</fullName>
    </submittedName>
</protein>
<evidence type="ECO:0000313" key="4">
    <source>
        <dbReference type="EMBL" id="THF78817.1"/>
    </source>
</evidence>
<reference evidence="4 5" key="1">
    <citation type="submission" date="2019-04" db="EMBL/GenBank/DDBJ databases">
        <title>Cohnella sp. nov. isolated from preserved vegetables.</title>
        <authorList>
            <person name="Lin S.-Y."/>
            <person name="Hung M.-H."/>
            <person name="Young C.-C."/>
        </authorList>
    </citation>
    <scope>NUCLEOTIDE SEQUENCE [LARGE SCALE GENOMIC DNA]</scope>
    <source>
        <strain evidence="4 5">CC-MHH1044</strain>
    </source>
</reference>
<evidence type="ECO:0000259" key="3">
    <source>
        <dbReference type="Pfam" id="PF08281"/>
    </source>
</evidence>
<name>A0A4S4BUN2_9BACL</name>
<dbReference type="SUPFAM" id="SSF88946">
    <property type="entry name" value="Sigma2 domain of RNA polymerase sigma factors"/>
    <property type="match status" value="1"/>
</dbReference>
<comment type="caution">
    <text evidence="4">The sequence shown here is derived from an EMBL/GenBank/DDBJ whole genome shotgun (WGS) entry which is preliminary data.</text>
</comment>
<dbReference type="InterPro" id="IPR013325">
    <property type="entry name" value="RNA_pol_sigma_r2"/>
</dbReference>
<dbReference type="InterPro" id="IPR013249">
    <property type="entry name" value="RNA_pol_sigma70_r4_t2"/>
</dbReference>
<accession>A0A4S4BUN2</accession>
<dbReference type="InterPro" id="IPR052704">
    <property type="entry name" value="ECF_Sigma-70_Domain"/>
</dbReference>
<dbReference type="NCBIfam" id="NF007214">
    <property type="entry name" value="PRK09636.1"/>
    <property type="match status" value="1"/>
</dbReference>
<sequence length="290" mass="31671">MKELFEQYRRLLFTLAYQLTGSAADAEDVVQDVFVKAHGIAPERLAEPKAYLCKMVTNRCLDLHRSARKRRESYFGTWLPEPILVSEDEAFESVITRSLLSYAMLVLLERLSPAERAVFVLREALALPFADIALLLDKSEAACRKLMSRARARMGIAPDEAVRTEEADEAWLQAFLAELASGNAENVARLLAPDIAIISDGGGKASAAVRPIETPERAAAFLLGLAGKAARDPSASRIELAAVNGQIGVLVRSDDGLDTVVLPHAENGLAKRFYFIRNPDKLAPIAAGLR</sequence>
<dbReference type="PANTHER" id="PTHR30173:SF36">
    <property type="entry name" value="ECF RNA POLYMERASE SIGMA FACTOR SIGJ"/>
    <property type="match status" value="1"/>
</dbReference>
<dbReference type="Gene3D" id="1.10.10.10">
    <property type="entry name" value="Winged helix-like DNA-binding domain superfamily/Winged helix DNA-binding domain"/>
    <property type="match status" value="1"/>
</dbReference>
<dbReference type="InterPro" id="IPR013324">
    <property type="entry name" value="RNA_pol_sigma_r3/r4-like"/>
</dbReference>
<organism evidence="4 5">
    <name type="scientific">Cohnella fermenti</name>
    <dbReference type="NCBI Taxonomy" id="2565925"/>
    <lineage>
        <taxon>Bacteria</taxon>
        <taxon>Bacillati</taxon>
        <taxon>Bacillota</taxon>
        <taxon>Bacilli</taxon>
        <taxon>Bacillales</taxon>
        <taxon>Paenibacillaceae</taxon>
        <taxon>Cohnella</taxon>
    </lineage>
</organism>
<dbReference type="NCBIfam" id="TIGR02937">
    <property type="entry name" value="sigma70-ECF"/>
    <property type="match status" value="1"/>
</dbReference>
<dbReference type="InterPro" id="IPR032710">
    <property type="entry name" value="NTF2-like_dom_sf"/>
</dbReference>
<dbReference type="SUPFAM" id="SSF88659">
    <property type="entry name" value="Sigma3 and sigma4 domains of RNA polymerase sigma factors"/>
    <property type="match status" value="1"/>
</dbReference>
<keyword evidence="5" id="KW-1185">Reference proteome</keyword>
<dbReference type="EMBL" id="SSOB01000015">
    <property type="protein sequence ID" value="THF78817.1"/>
    <property type="molecule type" value="Genomic_DNA"/>
</dbReference>
<dbReference type="GO" id="GO:0003677">
    <property type="term" value="F:DNA binding"/>
    <property type="evidence" value="ECO:0007669"/>
    <property type="project" value="InterPro"/>
</dbReference>
<dbReference type="InterPro" id="IPR036388">
    <property type="entry name" value="WH-like_DNA-bd_sf"/>
</dbReference>
<dbReference type="GO" id="GO:0016987">
    <property type="term" value="F:sigma factor activity"/>
    <property type="evidence" value="ECO:0007669"/>
    <property type="project" value="InterPro"/>
</dbReference>
<dbReference type="Pfam" id="PF08281">
    <property type="entry name" value="Sigma70_r4_2"/>
    <property type="match status" value="1"/>
</dbReference>
<dbReference type="SUPFAM" id="SSF54427">
    <property type="entry name" value="NTF2-like"/>
    <property type="match status" value="1"/>
</dbReference>
<dbReference type="RefSeq" id="WP_136370405.1">
    <property type="nucleotide sequence ID" value="NZ_SSOB01000015.1"/>
</dbReference>
<evidence type="ECO:0000313" key="5">
    <source>
        <dbReference type="Proteomes" id="UP000310636"/>
    </source>
</evidence>
<feature type="domain" description="RNA polymerase sigma-70 region 2" evidence="2">
    <location>
        <begin position="4"/>
        <end position="69"/>
    </location>
</feature>
<feature type="domain" description="RNA polymerase sigma factor 70 region 4 type 2" evidence="3">
    <location>
        <begin position="104"/>
        <end position="154"/>
    </location>
</feature>
<dbReference type="Pfam" id="PF04542">
    <property type="entry name" value="Sigma70_r2"/>
    <property type="match status" value="1"/>
</dbReference>